<feature type="transmembrane region" description="Helical" evidence="6">
    <location>
        <begin position="18"/>
        <end position="37"/>
    </location>
</feature>
<name>A0A246HSK8_STEMA</name>
<evidence type="ECO:0000256" key="1">
    <source>
        <dbReference type="ARBA" id="ARBA00004141"/>
    </source>
</evidence>
<dbReference type="GO" id="GO:0000271">
    <property type="term" value="P:polysaccharide biosynthetic process"/>
    <property type="evidence" value="ECO:0007669"/>
    <property type="project" value="InterPro"/>
</dbReference>
<comment type="similarity">
    <text evidence="2">Belongs to the GtrA family.</text>
</comment>
<dbReference type="OrthoDB" id="8453573at2"/>
<keyword evidence="4 6" id="KW-1133">Transmembrane helix</keyword>
<evidence type="ECO:0000256" key="2">
    <source>
        <dbReference type="ARBA" id="ARBA00009399"/>
    </source>
</evidence>
<dbReference type="Pfam" id="PF04138">
    <property type="entry name" value="GtrA_DPMS_TM"/>
    <property type="match status" value="1"/>
</dbReference>
<comment type="caution">
    <text evidence="8">The sequence shown here is derived from an EMBL/GenBank/DDBJ whole genome shotgun (WGS) entry which is preliminary data.</text>
</comment>
<evidence type="ECO:0000256" key="5">
    <source>
        <dbReference type="ARBA" id="ARBA00023136"/>
    </source>
</evidence>
<keyword evidence="3 6" id="KW-0812">Transmembrane</keyword>
<dbReference type="InterPro" id="IPR051401">
    <property type="entry name" value="GtrA_CellWall_Glycosyl"/>
</dbReference>
<dbReference type="EMBL" id="NIVS01000001">
    <property type="protein sequence ID" value="OWQ57485.1"/>
    <property type="molecule type" value="Genomic_DNA"/>
</dbReference>
<dbReference type="PANTHER" id="PTHR38459">
    <property type="entry name" value="PROPHAGE BACTOPRENOL-LINKED GLUCOSE TRANSLOCASE HOMOLOG"/>
    <property type="match status" value="1"/>
</dbReference>
<dbReference type="AlphaFoldDB" id="A0A246HSK8"/>
<comment type="subcellular location">
    <subcellularLocation>
        <location evidence="1">Membrane</location>
        <topology evidence="1">Multi-pass membrane protein</topology>
    </subcellularLocation>
</comment>
<gene>
    <name evidence="8" type="ORF">CEE60_00210</name>
</gene>
<dbReference type="GO" id="GO:0005886">
    <property type="term" value="C:plasma membrane"/>
    <property type="evidence" value="ECO:0007669"/>
    <property type="project" value="TreeGrafter"/>
</dbReference>
<evidence type="ECO:0000313" key="9">
    <source>
        <dbReference type="Proteomes" id="UP000198157"/>
    </source>
</evidence>
<evidence type="ECO:0000256" key="4">
    <source>
        <dbReference type="ARBA" id="ARBA00022989"/>
    </source>
</evidence>
<dbReference type="Proteomes" id="UP000198157">
    <property type="component" value="Unassembled WGS sequence"/>
</dbReference>
<evidence type="ECO:0000256" key="3">
    <source>
        <dbReference type="ARBA" id="ARBA00022692"/>
    </source>
</evidence>
<protein>
    <submittedName>
        <fullName evidence="8">Polysaccharide biosynthesis protein GtrA</fullName>
    </submittedName>
</protein>
<sequence>MRCVAVLRSVDLRQFARFVANGLAATAVHFGVLTFLVEVMHVESKGVANSIAAVFGIFASFMGNRFFVFASKTGSIRKELLRFSALYAALAFLSGALMALWADVLAFDYRIGFVAISGVQLVLSFLGNRMLVFKV</sequence>
<feature type="transmembrane region" description="Helical" evidence="6">
    <location>
        <begin position="107"/>
        <end position="126"/>
    </location>
</feature>
<feature type="domain" description="GtrA/DPMS transmembrane" evidence="7">
    <location>
        <begin position="17"/>
        <end position="133"/>
    </location>
</feature>
<proteinExistence type="inferred from homology"/>
<evidence type="ECO:0000259" key="7">
    <source>
        <dbReference type="Pfam" id="PF04138"/>
    </source>
</evidence>
<accession>A0A246HSK8</accession>
<dbReference type="InterPro" id="IPR007267">
    <property type="entry name" value="GtrA_DPMS_TM"/>
</dbReference>
<keyword evidence="5 6" id="KW-0472">Membrane</keyword>
<evidence type="ECO:0000313" key="8">
    <source>
        <dbReference type="EMBL" id="OWQ57485.1"/>
    </source>
</evidence>
<evidence type="ECO:0000256" key="6">
    <source>
        <dbReference type="SAM" id="Phobius"/>
    </source>
</evidence>
<feature type="transmembrane region" description="Helical" evidence="6">
    <location>
        <begin position="49"/>
        <end position="68"/>
    </location>
</feature>
<feature type="transmembrane region" description="Helical" evidence="6">
    <location>
        <begin position="80"/>
        <end position="101"/>
    </location>
</feature>
<reference evidence="8 9" key="1">
    <citation type="submission" date="2017-06" db="EMBL/GenBank/DDBJ databases">
        <authorList>
            <person name="Kim H.J."/>
            <person name="Triplett B.A."/>
        </authorList>
    </citation>
    <scope>NUCLEOTIDE SEQUENCE [LARGE SCALE GENOMIC DNA]</scope>
    <source>
        <strain evidence="8 9">13146</strain>
    </source>
</reference>
<organism evidence="8 9">
    <name type="scientific">Stenotrophomonas maltophilia</name>
    <name type="common">Pseudomonas maltophilia</name>
    <name type="synonym">Xanthomonas maltophilia</name>
    <dbReference type="NCBI Taxonomy" id="40324"/>
    <lineage>
        <taxon>Bacteria</taxon>
        <taxon>Pseudomonadati</taxon>
        <taxon>Pseudomonadota</taxon>
        <taxon>Gammaproteobacteria</taxon>
        <taxon>Lysobacterales</taxon>
        <taxon>Lysobacteraceae</taxon>
        <taxon>Stenotrophomonas</taxon>
        <taxon>Stenotrophomonas maltophilia group</taxon>
    </lineage>
</organism>
<dbReference type="PANTHER" id="PTHR38459:SF1">
    <property type="entry name" value="PROPHAGE BACTOPRENOL-LINKED GLUCOSE TRANSLOCASE HOMOLOG"/>
    <property type="match status" value="1"/>
</dbReference>